<dbReference type="AlphaFoldDB" id="A0A975B263"/>
<dbReference type="Proteomes" id="UP000671852">
    <property type="component" value="Chromosome"/>
</dbReference>
<dbReference type="RefSeq" id="WP_207561664.1">
    <property type="nucleotide sequence ID" value="NZ_CP046072.1"/>
</dbReference>
<dbReference type="KEGG" id="saqt:GJV85_12280"/>
<protein>
    <submittedName>
        <fullName evidence="2">Uncharacterized protein</fullName>
    </submittedName>
</protein>
<name>A0A975B263_9BACT</name>
<gene>
    <name evidence="2" type="ORF">GJV85_12280</name>
</gene>
<proteinExistence type="predicted"/>
<accession>A0A975B263</accession>
<reference evidence="2" key="2">
    <citation type="submission" date="2021-04" db="EMBL/GenBank/DDBJ databases">
        <title>Isolation and characterization of a novel species of the genus Sulfurimonas.</title>
        <authorList>
            <person name="Fukui M."/>
        </authorList>
    </citation>
    <scope>NUCLEOTIDE SEQUENCE</scope>
    <source>
        <strain evidence="2">H1576</strain>
    </source>
</reference>
<reference evidence="2" key="1">
    <citation type="submission" date="2019-11" db="EMBL/GenBank/DDBJ databases">
        <authorList>
            <person name="Kojima H."/>
        </authorList>
    </citation>
    <scope>NUCLEOTIDE SEQUENCE</scope>
    <source>
        <strain evidence="2">H1576</strain>
    </source>
</reference>
<evidence type="ECO:0000313" key="3">
    <source>
        <dbReference type="Proteomes" id="UP000671852"/>
    </source>
</evidence>
<evidence type="ECO:0000313" key="2">
    <source>
        <dbReference type="EMBL" id="QSZ42852.1"/>
    </source>
</evidence>
<keyword evidence="1" id="KW-1133">Transmembrane helix</keyword>
<sequence length="89" mass="10356">MSKNILDQRSDEEKKQSKMRAAYMDAETYALEAILEEEMAKDSNNLEHFFLHVKYEKLKKDCKVNKLIYLYVGIVVGIISSLFMAVLFS</sequence>
<keyword evidence="1" id="KW-0472">Membrane</keyword>
<organism evidence="2 3">
    <name type="scientific">Sulfurimonas aquatica</name>
    <dbReference type="NCBI Taxonomy" id="2672570"/>
    <lineage>
        <taxon>Bacteria</taxon>
        <taxon>Pseudomonadati</taxon>
        <taxon>Campylobacterota</taxon>
        <taxon>Epsilonproteobacteria</taxon>
        <taxon>Campylobacterales</taxon>
        <taxon>Sulfurimonadaceae</taxon>
        <taxon>Sulfurimonas</taxon>
    </lineage>
</organism>
<keyword evidence="3" id="KW-1185">Reference proteome</keyword>
<keyword evidence="1" id="KW-0812">Transmembrane</keyword>
<evidence type="ECO:0000256" key="1">
    <source>
        <dbReference type="SAM" id="Phobius"/>
    </source>
</evidence>
<dbReference type="EMBL" id="CP046072">
    <property type="protein sequence ID" value="QSZ42852.1"/>
    <property type="molecule type" value="Genomic_DNA"/>
</dbReference>
<feature type="transmembrane region" description="Helical" evidence="1">
    <location>
        <begin position="67"/>
        <end position="88"/>
    </location>
</feature>